<evidence type="ECO:0000256" key="4">
    <source>
        <dbReference type="ARBA" id="ARBA00022989"/>
    </source>
</evidence>
<name>A0A9D0ZRM6_9FIRM</name>
<evidence type="ECO:0000313" key="8">
    <source>
        <dbReference type="EMBL" id="HIQ91256.1"/>
    </source>
</evidence>
<feature type="transmembrane region" description="Helical" evidence="6">
    <location>
        <begin position="53"/>
        <end position="72"/>
    </location>
</feature>
<dbReference type="AlphaFoldDB" id="A0A9D0ZRM6"/>
<feature type="transmembrane region" description="Helical" evidence="6">
    <location>
        <begin position="78"/>
        <end position="97"/>
    </location>
</feature>
<comment type="subcellular location">
    <subcellularLocation>
        <location evidence="1">Cell membrane</location>
        <topology evidence="1">Multi-pass membrane protein</topology>
    </subcellularLocation>
</comment>
<keyword evidence="5 6" id="KW-0472">Membrane</keyword>
<dbReference type="PANTHER" id="PTHR36115">
    <property type="entry name" value="PROLINE-RICH ANTIGEN HOMOLOG-RELATED"/>
    <property type="match status" value="1"/>
</dbReference>
<keyword evidence="2" id="KW-1003">Cell membrane</keyword>
<evidence type="ECO:0000256" key="6">
    <source>
        <dbReference type="SAM" id="Phobius"/>
    </source>
</evidence>
<protein>
    <submittedName>
        <fullName evidence="8">RDD family protein</fullName>
    </submittedName>
</protein>
<dbReference type="GO" id="GO:0005886">
    <property type="term" value="C:plasma membrane"/>
    <property type="evidence" value="ECO:0007669"/>
    <property type="project" value="UniProtKB-SubCell"/>
</dbReference>
<keyword evidence="4 6" id="KW-1133">Transmembrane helix</keyword>
<evidence type="ECO:0000259" key="7">
    <source>
        <dbReference type="Pfam" id="PF06271"/>
    </source>
</evidence>
<gene>
    <name evidence="8" type="ORF">IAB27_06530</name>
</gene>
<dbReference type="PANTHER" id="PTHR36115:SF6">
    <property type="entry name" value="PROLINE-RICH ANTIGEN HOMOLOG"/>
    <property type="match status" value="1"/>
</dbReference>
<reference evidence="8" key="1">
    <citation type="submission" date="2020-10" db="EMBL/GenBank/DDBJ databases">
        <authorList>
            <person name="Gilroy R."/>
        </authorList>
    </citation>
    <scope>NUCLEOTIDE SEQUENCE</scope>
    <source>
        <strain evidence="8">CHK147-3167</strain>
    </source>
</reference>
<evidence type="ECO:0000256" key="1">
    <source>
        <dbReference type="ARBA" id="ARBA00004651"/>
    </source>
</evidence>
<feature type="transmembrane region" description="Helical" evidence="6">
    <location>
        <begin position="278"/>
        <end position="299"/>
    </location>
</feature>
<dbReference type="Proteomes" id="UP000886786">
    <property type="component" value="Unassembled WGS sequence"/>
</dbReference>
<comment type="caution">
    <text evidence="8">The sequence shown here is derived from an EMBL/GenBank/DDBJ whole genome shotgun (WGS) entry which is preliminary data.</text>
</comment>
<feature type="domain" description="RDD" evidence="7">
    <location>
        <begin position="46"/>
        <end position="167"/>
    </location>
</feature>
<organism evidence="8 9">
    <name type="scientific">Candidatus Coprosoma intestinipullorum</name>
    <dbReference type="NCBI Taxonomy" id="2840752"/>
    <lineage>
        <taxon>Bacteria</taxon>
        <taxon>Bacillati</taxon>
        <taxon>Bacillota</taxon>
        <taxon>Bacillota incertae sedis</taxon>
        <taxon>Candidatus Coprosoma</taxon>
    </lineage>
</organism>
<feature type="transmembrane region" description="Helical" evidence="6">
    <location>
        <begin position="192"/>
        <end position="216"/>
    </location>
</feature>
<reference evidence="8" key="2">
    <citation type="journal article" date="2021" name="PeerJ">
        <title>Extensive microbial diversity within the chicken gut microbiome revealed by metagenomics and culture.</title>
        <authorList>
            <person name="Gilroy R."/>
            <person name="Ravi A."/>
            <person name="Getino M."/>
            <person name="Pursley I."/>
            <person name="Horton D.L."/>
            <person name="Alikhan N.F."/>
            <person name="Baker D."/>
            <person name="Gharbi K."/>
            <person name="Hall N."/>
            <person name="Watson M."/>
            <person name="Adriaenssens E.M."/>
            <person name="Foster-Nyarko E."/>
            <person name="Jarju S."/>
            <person name="Secka A."/>
            <person name="Antonio M."/>
            <person name="Oren A."/>
            <person name="Chaudhuri R.R."/>
            <person name="La Ragione R."/>
            <person name="Hildebrand F."/>
            <person name="Pallen M.J."/>
        </authorList>
    </citation>
    <scope>NUCLEOTIDE SEQUENCE</scope>
    <source>
        <strain evidence="8">CHK147-3167</strain>
    </source>
</reference>
<feature type="transmembrane region" description="Helical" evidence="6">
    <location>
        <begin position="228"/>
        <end position="248"/>
    </location>
</feature>
<evidence type="ECO:0000256" key="3">
    <source>
        <dbReference type="ARBA" id="ARBA00022692"/>
    </source>
</evidence>
<evidence type="ECO:0000256" key="2">
    <source>
        <dbReference type="ARBA" id="ARBA00022475"/>
    </source>
</evidence>
<evidence type="ECO:0000313" key="9">
    <source>
        <dbReference type="Proteomes" id="UP000886786"/>
    </source>
</evidence>
<dbReference type="InterPro" id="IPR051791">
    <property type="entry name" value="Pra-immunoreactive"/>
</dbReference>
<dbReference type="InterPro" id="IPR010432">
    <property type="entry name" value="RDD"/>
</dbReference>
<accession>A0A9D0ZRM6</accession>
<dbReference type="Pfam" id="PF06271">
    <property type="entry name" value="RDD"/>
    <property type="match status" value="2"/>
</dbReference>
<sequence length="318" mass="36258">MHGCPKCGRILTEEVKICPYCHYNFDEINAFFIKDKTKTYLEDQKYAGLIKRLVAGLIDIYLIALLTYGLSYALKIEITKHSILTIVLIFLSLYLFLNTIMERTKLRGSIGKYLVGIKVLDKEENPESILIAFIRNLAKFLNIITLGLGFLICAGTKKKQTLGDLVTKTYVVTDIKISDKDERPFSNPFKRLCAFILDLLVLALILYGINWLLIYFTGLNISEDLNMIIDQITIPLTLLIALLYFPLIESRKGTTFGKNLLKIKTITLNDKKPGFFRLFFKQIILLVEIITLGFLLAIVTPKRQTLSNRLSKTVVVDM</sequence>
<proteinExistence type="predicted"/>
<feature type="domain" description="RDD" evidence="7">
    <location>
        <begin position="187"/>
        <end position="306"/>
    </location>
</feature>
<keyword evidence="3 6" id="KW-0812">Transmembrane</keyword>
<dbReference type="EMBL" id="DVFV01000111">
    <property type="protein sequence ID" value="HIQ91256.1"/>
    <property type="molecule type" value="Genomic_DNA"/>
</dbReference>
<evidence type="ECO:0000256" key="5">
    <source>
        <dbReference type="ARBA" id="ARBA00023136"/>
    </source>
</evidence>